<dbReference type="Proteomes" id="UP000198504">
    <property type="component" value="Unassembled WGS sequence"/>
</dbReference>
<protein>
    <submittedName>
        <fullName evidence="1">Uncharacterized protein</fullName>
    </submittedName>
</protein>
<dbReference type="EMBL" id="FOFA01000002">
    <property type="protein sequence ID" value="SEQ08312.1"/>
    <property type="molecule type" value="Genomic_DNA"/>
</dbReference>
<dbReference type="AlphaFoldDB" id="A0A1H9D4B4"/>
<sequence>MSQLGQLKGQIESIAQQAKSTGGQLSAFKAKFSQAAGQVQSTIGGSAQSKDKEVVQAIQDAQSKVDAAVEALNQAARVAAAYGQSL</sequence>
<dbReference type="STRING" id="1036181.SAMN05421756_102433"/>
<reference evidence="2" key="1">
    <citation type="submission" date="2016-10" db="EMBL/GenBank/DDBJ databases">
        <authorList>
            <person name="Varghese N."/>
            <person name="Submissions S."/>
        </authorList>
    </citation>
    <scope>NUCLEOTIDE SEQUENCE [LARGE SCALE GENOMIC DNA]</scope>
    <source>
        <strain evidence="2">CGMCC 4.6856</strain>
    </source>
</reference>
<dbReference type="OrthoDB" id="3829359at2"/>
<evidence type="ECO:0000313" key="2">
    <source>
        <dbReference type="Proteomes" id="UP000198504"/>
    </source>
</evidence>
<organism evidence="1 2">
    <name type="scientific">Microlunatus flavus</name>
    <dbReference type="NCBI Taxonomy" id="1036181"/>
    <lineage>
        <taxon>Bacteria</taxon>
        <taxon>Bacillati</taxon>
        <taxon>Actinomycetota</taxon>
        <taxon>Actinomycetes</taxon>
        <taxon>Propionibacteriales</taxon>
        <taxon>Propionibacteriaceae</taxon>
        <taxon>Microlunatus</taxon>
    </lineage>
</organism>
<accession>A0A1H9D4B4</accession>
<evidence type="ECO:0000313" key="1">
    <source>
        <dbReference type="EMBL" id="SEQ08312.1"/>
    </source>
</evidence>
<dbReference type="RefSeq" id="WP_091178297.1">
    <property type="nucleotide sequence ID" value="NZ_FOFA01000002.1"/>
</dbReference>
<proteinExistence type="predicted"/>
<gene>
    <name evidence="1" type="ORF">SAMN05421756_102433</name>
</gene>
<name>A0A1H9D4B4_9ACTN</name>
<keyword evidence="2" id="KW-1185">Reference proteome</keyword>